<reference evidence="1 2" key="1">
    <citation type="journal article" date="2018" name="Front. Plant Sci.">
        <title>Red Clover (Trifolium pratense) and Zigzag Clover (T. medium) - A Picture of Genomic Similarities and Differences.</title>
        <authorList>
            <person name="Dluhosova J."/>
            <person name="Istvanek J."/>
            <person name="Nedelnik J."/>
            <person name="Repkova J."/>
        </authorList>
    </citation>
    <scope>NUCLEOTIDE SEQUENCE [LARGE SCALE GENOMIC DNA]</scope>
    <source>
        <strain evidence="2">cv. 10/8</strain>
        <tissue evidence="1">Leaf</tissue>
    </source>
</reference>
<name>A0A392SJ83_9FABA</name>
<dbReference type="AlphaFoldDB" id="A0A392SJ83"/>
<organism evidence="1 2">
    <name type="scientific">Trifolium medium</name>
    <dbReference type="NCBI Taxonomy" id="97028"/>
    <lineage>
        <taxon>Eukaryota</taxon>
        <taxon>Viridiplantae</taxon>
        <taxon>Streptophyta</taxon>
        <taxon>Embryophyta</taxon>
        <taxon>Tracheophyta</taxon>
        <taxon>Spermatophyta</taxon>
        <taxon>Magnoliopsida</taxon>
        <taxon>eudicotyledons</taxon>
        <taxon>Gunneridae</taxon>
        <taxon>Pentapetalae</taxon>
        <taxon>rosids</taxon>
        <taxon>fabids</taxon>
        <taxon>Fabales</taxon>
        <taxon>Fabaceae</taxon>
        <taxon>Papilionoideae</taxon>
        <taxon>50 kb inversion clade</taxon>
        <taxon>NPAAA clade</taxon>
        <taxon>Hologalegina</taxon>
        <taxon>IRL clade</taxon>
        <taxon>Trifolieae</taxon>
        <taxon>Trifolium</taxon>
    </lineage>
</organism>
<proteinExistence type="predicted"/>
<evidence type="ECO:0000313" key="1">
    <source>
        <dbReference type="EMBL" id="MCI48931.1"/>
    </source>
</evidence>
<dbReference type="Proteomes" id="UP000265520">
    <property type="component" value="Unassembled WGS sequence"/>
</dbReference>
<comment type="caution">
    <text evidence="1">The sequence shown here is derived from an EMBL/GenBank/DDBJ whole genome shotgun (WGS) entry which is preliminary data.</text>
</comment>
<evidence type="ECO:0000313" key="2">
    <source>
        <dbReference type="Proteomes" id="UP000265520"/>
    </source>
</evidence>
<accession>A0A392SJ83</accession>
<feature type="non-terminal residue" evidence="1">
    <location>
        <position position="1"/>
    </location>
</feature>
<sequence>LTRFSGNGGPIRLGTGLSVGPDCRNVAQRPKISVSFPTWGKRTIMAETQSMVATVYGEATTIFSGSI</sequence>
<protein>
    <submittedName>
        <fullName evidence="1">Uncharacterized protein</fullName>
    </submittedName>
</protein>
<dbReference type="EMBL" id="LXQA010393516">
    <property type="protein sequence ID" value="MCI48931.1"/>
    <property type="molecule type" value="Genomic_DNA"/>
</dbReference>
<keyword evidence="2" id="KW-1185">Reference proteome</keyword>